<dbReference type="InterPro" id="IPR050054">
    <property type="entry name" value="UPRTase/APRTase"/>
</dbReference>
<dbReference type="PANTHER" id="PTHR32315">
    <property type="entry name" value="ADENINE PHOSPHORIBOSYLTRANSFERASE"/>
    <property type="match status" value="1"/>
</dbReference>
<dbReference type="GO" id="GO:0044206">
    <property type="term" value="P:UMP salvage"/>
    <property type="evidence" value="ECO:0007669"/>
    <property type="project" value="UniProtKB-UniPathway"/>
</dbReference>
<dbReference type="UniPathway" id="UPA00574">
    <property type="reaction ID" value="UER00636"/>
</dbReference>
<evidence type="ECO:0000256" key="3">
    <source>
        <dbReference type="ARBA" id="ARBA00009516"/>
    </source>
</evidence>
<dbReference type="Proteomes" id="UP000325797">
    <property type="component" value="Chromosome"/>
</dbReference>
<keyword evidence="8" id="KW-0547">Nucleotide-binding</keyword>
<keyword evidence="5" id="KW-0021">Allosteric enzyme</keyword>
<evidence type="ECO:0000256" key="6">
    <source>
        <dbReference type="ARBA" id="ARBA00022676"/>
    </source>
</evidence>
<evidence type="ECO:0000256" key="2">
    <source>
        <dbReference type="ARBA" id="ARBA00005180"/>
    </source>
</evidence>
<organism evidence="12 13">
    <name type="scientific">Hypericibacter adhaerens</name>
    <dbReference type="NCBI Taxonomy" id="2602016"/>
    <lineage>
        <taxon>Bacteria</taxon>
        <taxon>Pseudomonadati</taxon>
        <taxon>Pseudomonadota</taxon>
        <taxon>Alphaproteobacteria</taxon>
        <taxon>Rhodospirillales</taxon>
        <taxon>Dongiaceae</taxon>
        <taxon>Hypericibacter</taxon>
    </lineage>
</organism>
<keyword evidence="6 12" id="KW-0328">Glycosyltransferase</keyword>
<sequence length="216" mass="23692">MPRRDPRFPTLEILDHPLLLDRLTQLRDRHTEPARFRHLVAEAAWFVGIEATRDLALGARRIETPLMPMEAPRLAEPTPLLVAILCAGLGMVEGLLQLLPDAPVGHLGHYRDPASHRPVAYYARLPAHRGRRVLLLDPMLATGGTAVAAMADLARHGIEPSRVTLLCLLAAPEGVLALTQAYPDLRILTAALDERLDERAYIRPGLGDAGDRQFGG</sequence>
<dbReference type="PANTHER" id="PTHR32315:SF4">
    <property type="entry name" value="URACIL PHOSPHORIBOSYLTRANSFERASE, CHLOROPLASTIC"/>
    <property type="match status" value="1"/>
</dbReference>
<keyword evidence="13" id="KW-1185">Reference proteome</keyword>
<evidence type="ECO:0000256" key="7">
    <source>
        <dbReference type="ARBA" id="ARBA00022679"/>
    </source>
</evidence>
<dbReference type="EC" id="2.4.2.9" evidence="4 10"/>
<evidence type="ECO:0000313" key="12">
    <source>
        <dbReference type="EMBL" id="QEX20779.1"/>
    </source>
</evidence>
<evidence type="ECO:0000259" key="11">
    <source>
        <dbReference type="Pfam" id="PF14681"/>
    </source>
</evidence>
<dbReference type="RefSeq" id="WP_151114997.1">
    <property type="nucleotide sequence ID" value="NZ_CP042582.1"/>
</dbReference>
<protein>
    <recommendedName>
        <fullName evidence="4 10">Uracil phosphoribosyltransferase</fullName>
        <ecNumber evidence="4 10">2.4.2.9</ecNumber>
    </recommendedName>
</protein>
<dbReference type="GO" id="GO:0004845">
    <property type="term" value="F:uracil phosphoribosyltransferase activity"/>
    <property type="evidence" value="ECO:0007669"/>
    <property type="project" value="UniProtKB-UniRule"/>
</dbReference>
<dbReference type="InterPro" id="IPR005765">
    <property type="entry name" value="UPRT"/>
</dbReference>
<dbReference type="AlphaFoldDB" id="A0A5J6MTW4"/>
<evidence type="ECO:0000256" key="4">
    <source>
        <dbReference type="ARBA" id="ARBA00011894"/>
    </source>
</evidence>
<dbReference type="InterPro" id="IPR029057">
    <property type="entry name" value="PRTase-like"/>
</dbReference>
<dbReference type="GO" id="GO:0006223">
    <property type="term" value="P:uracil salvage"/>
    <property type="evidence" value="ECO:0007669"/>
    <property type="project" value="InterPro"/>
</dbReference>
<name>A0A5J6MTW4_9PROT</name>
<dbReference type="GO" id="GO:0005525">
    <property type="term" value="F:GTP binding"/>
    <property type="evidence" value="ECO:0007669"/>
    <property type="project" value="UniProtKB-KW"/>
</dbReference>
<dbReference type="KEGG" id="hadh:FRZ61_06980"/>
<evidence type="ECO:0000313" key="13">
    <source>
        <dbReference type="Proteomes" id="UP000325797"/>
    </source>
</evidence>
<dbReference type="NCBIfam" id="TIGR01091">
    <property type="entry name" value="upp"/>
    <property type="match status" value="1"/>
</dbReference>
<dbReference type="InterPro" id="IPR000836">
    <property type="entry name" value="PRTase_dom"/>
</dbReference>
<accession>A0A5J6MTW4</accession>
<comment type="pathway">
    <text evidence="2">Pyrimidine metabolism; UMP biosynthesis via salvage pathway; UMP from uracil: step 1/1.</text>
</comment>
<dbReference type="CDD" id="cd06223">
    <property type="entry name" value="PRTases_typeI"/>
    <property type="match status" value="1"/>
</dbReference>
<evidence type="ECO:0000256" key="8">
    <source>
        <dbReference type="ARBA" id="ARBA00022741"/>
    </source>
</evidence>
<evidence type="ECO:0000256" key="1">
    <source>
        <dbReference type="ARBA" id="ARBA00001946"/>
    </source>
</evidence>
<evidence type="ECO:0000256" key="5">
    <source>
        <dbReference type="ARBA" id="ARBA00022533"/>
    </source>
</evidence>
<comment type="similarity">
    <text evidence="3">Belongs to the UPRTase family.</text>
</comment>
<dbReference type="EMBL" id="CP042582">
    <property type="protein sequence ID" value="QEX20779.1"/>
    <property type="molecule type" value="Genomic_DNA"/>
</dbReference>
<dbReference type="Gene3D" id="3.40.50.2020">
    <property type="match status" value="1"/>
</dbReference>
<dbReference type="Pfam" id="PF14681">
    <property type="entry name" value="UPRTase"/>
    <property type="match status" value="1"/>
</dbReference>
<feature type="domain" description="Phosphoribosyltransferase" evidence="11">
    <location>
        <begin position="14"/>
        <end position="215"/>
    </location>
</feature>
<evidence type="ECO:0000256" key="9">
    <source>
        <dbReference type="ARBA" id="ARBA00023134"/>
    </source>
</evidence>
<reference evidence="12 13" key="1">
    <citation type="submission" date="2019-08" db="EMBL/GenBank/DDBJ databases">
        <title>Hyperibacter terrae gen. nov., sp. nov. and Hyperibacter viscosus sp. nov., two new members in the family Rhodospirillaceae isolated from the rhizosphere of Hypericum perforatum.</title>
        <authorList>
            <person name="Noviana Z."/>
        </authorList>
    </citation>
    <scope>NUCLEOTIDE SEQUENCE [LARGE SCALE GENOMIC DNA]</scope>
    <source>
        <strain evidence="12 13">R5959</strain>
    </source>
</reference>
<proteinExistence type="inferred from homology"/>
<gene>
    <name evidence="12" type="primary">upp</name>
    <name evidence="12" type="ORF">FRZ61_06980</name>
</gene>
<keyword evidence="7 12" id="KW-0808">Transferase</keyword>
<dbReference type="SUPFAM" id="SSF53271">
    <property type="entry name" value="PRTase-like"/>
    <property type="match status" value="1"/>
</dbReference>
<keyword evidence="9" id="KW-0342">GTP-binding</keyword>
<comment type="cofactor">
    <cofactor evidence="1">
        <name>Mg(2+)</name>
        <dbReference type="ChEBI" id="CHEBI:18420"/>
    </cofactor>
</comment>
<evidence type="ECO:0000256" key="10">
    <source>
        <dbReference type="NCBIfam" id="TIGR01091"/>
    </source>
</evidence>
<dbReference type="OrthoDB" id="9781675at2"/>
<dbReference type="NCBIfam" id="NF001097">
    <property type="entry name" value="PRK00129.1"/>
    <property type="match status" value="1"/>
</dbReference>